<dbReference type="RefSeq" id="WP_187534798.1">
    <property type="nucleotide sequence ID" value="NZ_CBCSHU010000003.1"/>
</dbReference>
<dbReference type="GO" id="GO:0016747">
    <property type="term" value="F:acyltransferase activity, transferring groups other than amino-acyl groups"/>
    <property type="evidence" value="ECO:0007669"/>
    <property type="project" value="InterPro"/>
</dbReference>
<dbReference type="AlphaFoldDB" id="A0A7G9S174"/>
<accession>A0A7G9S174</accession>
<dbReference type="PANTHER" id="PTHR43415:SF3">
    <property type="entry name" value="GNAT-FAMILY ACETYLTRANSFERASE"/>
    <property type="match status" value="1"/>
</dbReference>
<gene>
    <name evidence="2" type="ORF">H9L01_04395</name>
</gene>
<dbReference type="EMBL" id="CP060715">
    <property type="protein sequence ID" value="QNN61599.1"/>
    <property type="molecule type" value="Genomic_DNA"/>
</dbReference>
<evidence type="ECO:0000313" key="3">
    <source>
        <dbReference type="Proteomes" id="UP000515928"/>
    </source>
</evidence>
<proteinExistence type="predicted"/>
<keyword evidence="2" id="KW-0808">Transferase</keyword>
<dbReference type="InterPro" id="IPR000182">
    <property type="entry name" value="GNAT_dom"/>
</dbReference>
<name>A0A7G9S174_9FIRM</name>
<feature type="domain" description="N-acetyltransferase" evidence="1">
    <location>
        <begin position="3"/>
        <end position="154"/>
    </location>
</feature>
<protein>
    <submittedName>
        <fullName evidence="2">GNAT family N-acetyltransferase</fullName>
    </submittedName>
</protein>
<dbReference type="InterPro" id="IPR016181">
    <property type="entry name" value="Acyl_CoA_acyltransferase"/>
</dbReference>
<dbReference type="PANTHER" id="PTHR43415">
    <property type="entry name" value="SPERMIDINE N(1)-ACETYLTRANSFERASE"/>
    <property type="match status" value="1"/>
</dbReference>
<dbReference type="CDD" id="cd04301">
    <property type="entry name" value="NAT_SF"/>
    <property type="match status" value="1"/>
</dbReference>
<keyword evidence="3" id="KW-1185">Reference proteome</keyword>
<organism evidence="2 3">
    <name type="scientific">Erysipelothrix inopinata</name>
    <dbReference type="NCBI Taxonomy" id="225084"/>
    <lineage>
        <taxon>Bacteria</taxon>
        <taxon>Bacillati</taxon>
        <taxon>Bacillota</taxon>
        <taxon>Erysipelotrichia</taxon>
        <taxon>Erysipelotrichales</taxon>
        <taxon>Erysipelotrichaceae</taxon>
        <taxon>Erysipelothrix</taxon>
    </lineage>
</organism>
<dbReference type="KEGG" id="eio:H9L01_04395"/>
<evidence type="ECO:0000313" key="2">
    <source>
        <dbReference type="EMBL" id="QNN61599.1"/>
    </source>
</evidence>
<dbReference type="Proteomes" id="UP000515928">
    <property type="component" value="Chromosome"/>
</dbReference>
<dbReference type="SUPFAM" id="SSF55729">
    <property type="entry name" value="Acyl-CoA N-acyltransferases (Nat)"/>
    <property type="match status" value="1"/>
</dbReference>
<sequence>MDIKYKKFSAEHVPYYYQWRNDPEVAIYDQSGFLRPMSYEEVEAWCQILIDGMTYIVEVDGKPVGQCAFMNMDQRNRHAELAIVIGDKNYWSQGIGSIVMAQLLEWGFEGLNLNRLYLHVFDFNKRAMGLYEKFGFTKEGTMRDMIYREGRYNDIHCYGLMRNEWKKEA</sequence>
<evidence type="ECO:0000259" key="1">
    <source>
        <dbReference type="PROSITE" id="PS51186"/>
    </source>
</evidence>
<dbReference type="PROSITE" id="PS51186">
    <property type="entry name" value="GNAT"/>
    <property type="match status" value="1"/>
</dbReference>
<dbReference type="Gene3D" id="3.40.630.30">
    <property type="match status" value="1"/>
</dbReference>
<dbReference type="Pfam" id="PF13302">
    <property type="entry name" value="Acetyltransf_3"/>
    <property type="match status" value="1"/>
</dbReference>
<reference evidence="2 3" key="1">
    <citation type="submission" date="2020-08" db="EMBL/GenBank/DDBJ databases">
        <title>Genome sequence of Erysipelothrix inopinata DSM 15511T.</title>
        <authorList>
            <person name="Hyun D.-W."/>
            <person name="Bae J.-W."/>
        </authorList>
    </citation>
    <scope>NUCLEOTIDE SEQUENCE [LARGE SCALE GENOMIC DNA]</scope>
    <source>
        <strain evidence="2 3">DSM 15511</strain>
    </source>
</reference>